<proteinExistence type="predicted"/>
<sequence length="431" mass="49312">MYFQSIILTVLAIVSSMINIDCFPVGNERWKHPCGSSTLRPPLPPQSEIISDLIIRLREADDIASNLRNKYANERIIIKAIRSRLDKMHLDGFRVEDVQEKNVSLTIENVTVTLLESYTQLSTAAIFLGQIKNNEKIYDHGAFSANIIDIENKLYDVLCHVHMAIDQSGAVIEKYQSRDIMSIELPIMDRRYRYSCDYVIIKDIVLTFKSLLVSYEAIKATIVSSMINIECFPVGNERWKHPCGSSTLRPPLPPQSEIISDLIIRLREADDIASNLRNKYANERIIIKAIRSRLDQVHLDGFRVEDVTEKNVSLAIKNVTVTHLESYTQLSTAAIFLEQIKNNEKNHAHGAFSTDIIDIENKLYDVLCHVHMAIDQSDAVIEKYQSRDILSIQLPIMDRRYRYSCDYVIIKDIVLTFKSLLVSYEAIKASM</sequence>
<gene>
    <name evidence="2" type="ORF">MCOR_51399</name>
</gene>
<keyword evidence="1" id="KW-0732">Signal</keyword>
<protein>
    <submittedName>
        <fullName evidence="2">Uncharacterized protein</fullName>
    </submittedName>
</protein>
<feature type="chain" id="PRO_5026833842" evidence="1">
    <location>
        <begin position="23"/>
        <end position="431"/>
    </location>
</feature>
<dbReference type="Proteomes" id="UP000507470">
    <property type="component" value="Unassembled WGS sequence"/>
</dbReference>
<feature type="signal peptide" evidence="1">
    <location>
        <begin position="1"/>
        <end position="22"/>
    </location>
</feature>
<keyword evidence="3" id="KW-1185">Reference proteome</keyword>
<evidence type="ECO:0000313" key="3">
    <source>
        <dbReference type="Proteomes" id="UP000507470"/>
    </source>
</evidence>
<name>A0A6J8EFE8_MYTCO</name>
<dbReference type="AlphaFoldDB" id="A0A6J8EFE8"/>
<dbReference type="EMBL" id="CACVKT020008975">
    <property type="protein sequence ID" value="CAC5419007.1"/>
    <property type="molecule type" value="Genomic_DNA"/>
</dbReference>
<evidence type="ECO:0000313" key="2">
    <source>
        <dbReference type="EMBL" id="CAC5419007.1"/>
    </source>
</evidence>
<organism evidence="2 3">
    <name type="scientific">Mytilus coruscus</name>
    <name type="common">Sea mussel</name>
    <dbReference type="NCBI Taxonomy" id="42192"/>
    <lineage>
        <taxon>Eukaryota</taxon>
        <taxon>Metazoa</taxon>
        <taxon>Spiralia</taxon>
        <taxon>Lophotrochozoa</taxon>
        <taxon>Mollusca</taxon>
        <taxon>Bivalvia</taxon>
        <taxon>Autobranchia</taxon>
        <taxon>Pteriomorphia</taxon>
        <taxon>Mytilida</taxon>
        <taxon>Mytiloidea</taxon>
        <taxon>Mytilidae</taxon>
        <taxon>Mytilinae</taxon>
        <taxon>Mytilus</taxon>
    </lineage>
</organism>
<evidence type="ECO:0000256" key="1">
    <source>
        <dbReference type="SAM" id="SignalP"/>
    </source>
</evidence>
<reference evidence="2 3" key="1">
    <citation type="submission" date="2020-06" db="EMBL/GenBank/DDBJ databases">
        <authorList>
            <person name="Li R."/>
            <person name="Bekaert M."/>
        </authorList>
    </citation>
    <scope>NUCLEOTIDE SEQUENCE [LARGE SCALE GENOMIC DNA]</scope>
    <source>
        <strain evidence="3">wild</strain>
    </source>
</reference>
<accession>A0A6J8EFE8</accession>
<dbReference type="OrthoDB" id="6126621at2759"/>